<comment type="caution">
    <text evidence="21">The sequence shown here is derived from an EMBL/GenBank/DDBJ whole genome shotgun (WGS) entry which is preliminary data.</text>
</comment>
<dbReference type="Proteomes" id="UP001221898">
    <property type="component" value="Unassembled WGS sequence"/>
</dbReference>
<evidence type="ECO:0000256" key="16">
    <source>
        <dbReference type="ARBA" id="ARBA00047042"/>
    </source>
</evidence>
<comment type="catalytic activity">
    <reaction evidence="14">
        <text>chloride(in) = chloride(out)</text>
        <dbReference type="Rhea" id="RHEA:29823"/>
        <dbReference type="ChEBI" id="CHEBI:17996"/>
    </reaction>
</comment>
<evidence type="ECO:0000256" key="8">
    <source>
        <dbReference type="ARBA" id="ARBA00023136"/>
    </source>
</evidence>
<feature type="compositionally biased region" description="Basic and acidic residues" evidence="19">
    <location>
        <begin position="385"/>
        <end position="409"/>
    </location>
</feature>
<keyword evidence="11" id="KW-0325">Glycoprotein</keyword>
<keyword evidence="4" id="KW-1003">Cell membrane</keyword>
<keyword evidence="22" id="KW-1185">Reference proteome</keyword>
<dbReference type="GO" id="GO:0034707">
    <property type="term" value="C:chloride channel complex"/>
    <property type="evidence" value="ECO:0007669"/>
    <property type="project" value="UniProtKB-UniRule"/>
</dbReference>
<keyword evidence="6 18" id="KW-1133">Transmembrane helix</keyword>
<evidence type="ECO:0000256" key="11">
    <source>
        <dbReference type="ARBA" id="ARBA00023180"/>
    </source>
</evidence>
<evidence type="ECO:0000256" key="3">
    <source>
        <dbReference type="ARBA" id="ARBA00022448"/>
    </source>
</evidence>
<dbReference type="GO" id="GO:0005886">
    <property type="term" value="C:plasma membrane"/>
    <property type="evidence" value="ECO:0007669"/>
    <property type="project" value="UniProtKB-SubCell"/>
</dbReference>
<keyword evidence="3 18" id="KW-0813">Transport</keyword>
<evidence type="ECO:0000256" key="14">
    <source>
        <dbReference type="ARBA" id="ARBA00024167"/>
    </source>
</evidence>
<feature type="domain" description="C3H1-type" evidence="20">
    <location>
        <begin position="64"/>
        <end position="90"/>
    </location>
</feature>
<keyword evidence="17" id="KW-0863">Zinc-finger</keyword>
<protein>
    <recommendedName>
        <fullName evidence="18">Protein tweety homolog</fullName>
    </recommendedName>
</protein>
<evidence type="ECO:0000256" key="7">
    <source>
        <dbReference type="ARBA" id="ARBA00023065"/>
    </source>
</evidence>
<accession>A0AAD7RYU0</accession>
<feature type="transmembrane region" description="Helical" evidence="18">
    <location>
        <begin position="699"/>
        <end position="722"/>
    </location>
</feature>
<evidence type="ECO:0000256" key="6">
    <source>
        <dbReference type="ARBA" id="ARBA00022989"/>
    </source>
</evidence>
<feature type="compositionally biased region" description="Basic residues" evidence="19">
    <location>
        <begin position="116"/>
        <end position="127"/>
    </location>
</feature>
<feature type="compositionally biased region" description="Acidic residues" evidence="19">
    <location>
        <begin position="1071"/>
        <end position="1084"/>
    </location>
</feature>
<keyword evidence="8 18" id="KW-0472">Membrane</keyword>
<comment type="function">
    <text evidence="18">Probable chloride channel.</text>
</comment>
<feature type="region of interest" description="Disordered" evidence="19">
    <location>
        <begin position="1"/>
        <end position="58"/>
    </location>
</feature>
<evidence type="ECO:0000256" key="19">
    <source>
        <dbReference type="SAM" id="MobiDB-lite"/>
    </source>
</evidence>
<comment type="catalytic activity">
    <reaction evidence="15">
        <text>L-glutamate(out) = L-glutamate(in)</text>
        <dbReference type="Rhea" id="RHEA:66336"/>
        <dbReference type="ChEBI" id="CHEBI:29985"/>
    </reaction>
    <physiologicalReaction direction="right-to-left" evidence="15">
        <dbReference type="Rhea" id="RHEA:66338"/>
    </physiologicalReaction>
</comment>
<keyword evidence="10 18" id="KW-0869">Chloride channel</keyword>
<dbReference type="Pfam" id="PF04906">
    <property type="entry name" value="Tweety"/>
    <property type="match status" value="1"/>
</dbReference>
<feature type="compositionally biased region" description="Basic and acidic residues" evidence="19">
    <location>
        <begin position="44"/>
        <end position="58"/>
    </location>
</feature>
<dbReference type="GO" id="GO:0030868">
    <property type="term" value="C:smooth endoplasmic reticulum membrane"/>
    <property type="evidence" value="ECO:0007669"/>
    <property type="project" value="TreeGrafter"/>
</dbReference>
<keyword evidence="17" id="KW-0479">Metal-binding</keyword>
<name>A0AAD7RYU0_9TELE</name>
<dbReference type="Pfam" id="PF04457">
    <property type="entry name" value="MJ1316"/>
    <property type="match status" value="1"/>
</dbReference>
<evidence type="ECO:0000256" key="1">
    <source>
        <dbReference type="ARBA" id="ARBA00004651"/>
    </source>
</evidence>
<evidence type="ECO:0000256" key="17">
    <source>
        <dbReference type="PROSITE-ProRule" id="PRU00723"/>
    </source>
</evidence>
<comment type="subunit">
    <text evidence="16">Homotetramer; disulfide-linked. Homodimer.</text>
</comment>
<evidence type="ECO:0000256" key="5">
    <source>
        <dbReference type="ARBA" id="ARBA00022692"/>
    </source>
</evidence>
<keyword evidence="9" id="KW-1015">Disulfide bond</keyword>
<dbReference type="PANTHER" id="PTHR12424:SF5">
    <property type="entry name" value="PROTEIN TWEETY HOMOLOG 1"/>
    <property type="match status" value="1"/>
</dbReference>
<keyword evidence="5 18" id="KW-0812">Transmembrane</keyword>
<keyword evidence="13 18" id="KW-0407">Ion channel</keyword>
<dbReference type="GO" id="GO:0005229">
    <property type="term" value="F:intracellularly calcium-gated chloride channel activity"/>
    <property type="evidence" value="ECO:0007669"/>
    <property type="project" value="TreeGrafter"/>
</dbReference>
<dbReference type="InterPro" id="IPR009097">
    <property type="entry name" value="Cyclic_Pdiesterase"/>
</dbReference>
<feature type="region of interest" description="Disordered" evidence="19">
    <location>
        <begin position="1121"/>
        <end position="1179"/>
    </location>
</feature>
<dbReference type="AlphaFoldDB" id="A0AAD7RYU0"/>
<feature type="region of interest" description="Disordered" evidence="19">
    <location>
        <begin position="86"/>
        <end position="144"/>
    </location>
</feature>
<gene>
    <name evidence="21" type="ORF">AAFF_G00070340</name>
</gene>
<feature type="compositionally biased region" description="Basic and acidic residues" evidence="19">
    <location>
        <begin position="318"/>
        <end position="328"/>
    </location>
</feature>
<feature type="transmembrane region" description="Helical" evidence="18">
    <location>
        <begin position="639"/>
        <end position="662"/>
    </location>
</feature>
<comment type="subcellular location">
    <subcellularLocation>
        <location evidence="1 18">Cell membrane</location>
        <topology evidence="1 18">Multi-pass membrane protein</topology>
    </subcellularLocation>
</comment>
<proteinExistence type="inferred from homology"/>
<dbReference type="EMBL" id="JAINUG010000142">
    <property type="protein sequence ID" value="KAJ8392830.1"/>
    <property type="molecule type" value="Genomic_DNA"/>
</dbReference>
<evidence type="ECO:0000313" key="22">
    <source>
        <dbReference type="Proteomes" id="UP001221898"/>
    </source>
</evidence>
<feature type="zinc finger region" description="C3H1-type" evidence="17">
    <location>
        <begin position="64"/>
        <end position="90"/>
    </location>
</feature>
<dbReference type="Gene3D" id="3.90.1140.10">
    <property type="entry name" value="Cyclic phosphodiesterase"/>
    <property type="match status" value="1"/>
</dbReference>
<keyword evidence="12 18" id="KW-0868">Chloride</keyword>
<dbReference type="GO" id="GO:0008270">
    <property type="term" value="F:zinc ion binding"/>
    <property type="evidence" value="ECO:0007669"/>
    <property type="project" value="UniProtKB-KW"/>
</dbReference>
<feature type="transmembrane region" description="Helical" evidence="18">
    <location>
        <begin position="1040"/>
        <end position="1061"/>
    </location>
</feature>
<evidence type="ECO:0000256" key="10">
    <source>
        <dbReference type="ARBA" id="ARBA00023173"/>
    </source>
</evidence>
<evidence type="ECO:0000256" key="4">
    <source>
        <dbReference type="ARBA" id="ARBA00022475"/>
    </source>
</evidence>
<feature type="compositionally biased region" description="Polar residues" evidence="19">
    <location>
        <begin position="88"/>
        <end position="97"/>
    </location>
</feature>
<dbReference type="Pfam" id="PF10469">
    <property type="entry name" value="AKAP7_NLS"/>
    <property type="match status" value="1"/>
</dbReference>
<dbReference type="InterPro" id="IPR000571">
    <property type="entry name" value="Znf_CCCH"/>
</dbReference>
<feature type="transmembrane region" description="Helical" evidence="18">
    <location>
        <begin position="862"/>
        <end position="883"/>
    </location>
</feature>
<evidence type="ECO:0000256" key="2">
    <source>
        <dbReference type="ARBA" id="ARBA00009849"/>
    </source>
</evidence>
<keyword evidence="17" id="KW-0862">Zinc</keyword>
<feature type="compositionally biased region" description="Basic and acidic residues" evidence="19">
    <location>
        <begin position="288"/>
        <end position="311"/>
    </location>
</feature>
<dbReference type="InterPro" id="IPR040459">
    <property type="entry name" value="MJ1316"/>
</dbReference>
<dbReference type="SUPFAM" id="SSF55144">
    <property type="entry name" value="LigT-like"/>
    <property type="match status" value="1"/>
</dbReference>
<evidence type="ECO:0000256" key="9">
    <source>
        <dbReference type="ARBA" id="ARBA00023157"/>
    </source>
</evidence>
<dbReference type="InterPro" id="IPR019510">
    <property type="entry name" value="AKAP7-like_phosphoesterase"/>
</dbReference>
<feature type="compositionally biased region" description="Basic and acidic residues" evidence="19">
    <location>
        <begin position="99"/>
        <end position="115"/>
    </location>
</feature>
<feature type="compositionally biased region" description="Polar residues" evidence="19">
    <location>
        <begin position="1154"/>
        <end position="1169"/>
    </location>
</feature>
<sequence length="1179" mass="131081">MAAERLTLPCELSEDPKTRPLDEQMSSNVERGGVIPRETAAGRNNEEKSRDDTSGNEFRGHEVEEVAICQFFLLDRCRFGNRCHLSHSLPQSSSDVPDSTERDQVRRNDTEQDGKNRKKVGKMKKMQKRENRAKEVEGKELTKKPRMRTADDVISRILWDPSLNPTDFSVGYLDRFLGVLERPFSEFSWDTDVCSCDYSEELALPRHRIKYFTYRGQRVWDRESRMDGVFGSTGGPLEAPFVAGGEKEEGNVTQETGPQESREEHHNTCNELQEETNGAHTGDADDQGNFHRSDINRKGDDGEQDEWKESWEGEEENKELSWHLDPSSKHFTQTPVKAERSDINRKGDDGEQDEWKESWEGGEENKELSWHLDPSSKHFTQTPVKAERSDINRKGDDGEQDEWKESWEGGEENKELSWHLDPSSKHFTQTPVKAEGPVYTVGTQSKRLEQQQKPSRRMPTHFITFRADTPAFLSGFQRLQEVITSLLPLSAPHWVSPKSLHVTLCLLVLCGPEEVSAACEVLRDFAQKHGQRPLALSVPSKLGHFGGRVLFLTPQPLSSIQSLNKPLQEVYNGKGWLHRDSISPRYHLTLAKMIERRGSGTPIPPKTSIKAVGVLLVWLPWQRFLVIPHRCGWEYQQTLLVLSSLSAIALVLSLLVVLSFLIHYCCCRRGDGGSGSEEEEEDDDASGGHGYGGRKGRGICCVTWVSVAAVTVCCVAIGIGFYGNSEANDGMYQLTSSLLTANYTLGSIDLLVSDTLAGLQLSVSGPLTSLEELFSSNMPFLVSTRTCRRLSETVVALLSSLTLGRMTDSSGGSNSSSGASAVITAVPPSIAPSLLTPTSPLPSPFSPGWAANTLMVNEDYRWLSYVLLLLLDLVVCLFILLGLAKQARWLLILMTVLAWLALFLSWGSLGLETATVVALSDFCSDPNTFVLNSTHFNAGTGTEILDYYLTCSRRKTSPFQQLLTQSQRALSSIHTHLSSLDREALQQFPKAEKSLREVQQILNTTEGNFHQLVALLNCRGLNKDYIDSLKGLCYDGMEGLLYLSLYSFLSALAFTAILCSLPGAWRSFPSDSEEYEDSDSESEDPFTSHQARRQMAMGSQRGALPAFYSYQGPGWTPPFSSAPPLPIPNASSNGNPGYESLPLIDRQSPPPSYSPSMLTGYGVSQSNPNPGHPRNLYSH</sequence>
<evidence type="ECO:0000259" key="20">
    <source>
        <dbReference type="PROSITE" id="PS50103"/>
    </source>
</evidence>
<feature type="region of interest" description="Disordered" evidence="19">
    <location>
        <begin position="1070"/>
        <end position="1095"/>
    </location>
</feature>
<feature type="compositionally biased region" description="Basic and acidic residues" evidence="19">
    <location>
        <begin position="337"/>
        <end position="376"/>
    </location>
</feature>
<evidence type="ECO:0000256" key="15">
    <source>
        <dbReference type="ARBA" id="ARBA00044642"/>
    </source>
</evidence>
<feature type="compositionally biased region" description="Basic and acidic residues" evidence="19">
    <location>
        <begin position="128"/>
        <end position="144"/>
    </location>
</feature>
<comment type="similarity">
    <text evidence="2 18">Belongs to the tweety family.</text>
</comment>
<feature type="transmembrane region" description="Helical" evidence="18">
    <location>
        <begin position="890"/>
        <end position="909"/>
    </location>
</feature>
<dbReference type="GO" id="GO:0072320">
    <property type="term" value="F:volume-sensitive chloride channel activity"/>
    <property type="evidence" value="ECO:0007669"/>
    <property type="project" value="TreeGrafter"/>
</dbReference>
<dbReference type="PROSITE" id="PS50103">
    <property type="entry name" value="ZF_C3H1"/>
    <property type="match status" value="1"/>
</dbReference>
<dbReference type="InterPro" id="IPR006990">
    <property type="entry name" value="Tweety"/>
</dbReference>
<evidence type="ECO:0000313" key="21">
    <source>
        <dbReference type="EMBL" id="KAJ8392830.1"/>
    </source>
</evidence>
<dbReference type="PANTHER" id="PTHR12424">
    <property type="entry name" value="TWEETY-RELATED"/>
    <property type="match status" value="1"/>
</dbReference>
<evidence type="ECO:0000256" key="18">
    <source>
        <dbReference type="RuleBase" id="RU361114"/>
    </source>
</evidence>
<evidence type="ECO:0000256" key="13">
    <source>
        <dbReference type="ARBA" id="ARBA00023303"/>
    </source>
</evidence>
<feature type="compositionally biased region" description="Polar residues" evidence="19">
    <location>
        <begin position="269"/>
        <end position="279"/>
    </location>
</feature>
<reference evidence="21" key="1">
    <citation type="journal article" date="2023" name="Science">
        <title>Genome structures resolve the early diversification of teleost fishes.</title>
        <authorList>
            <person name="Parey E."/>
            <person name="Louis A."/>
            <person name="Montfort J."/>
            <person name="Bouchez O."/>
            <person name="Roques C."/>
            <person name="Iampietro C."/>
            <person name="Lluch J."/>
            <person name="Castinel A."/>
            <person name="Donnadieu C."/>
            <person name="Desvignes T."/>
            <person name="Floi Bucao C."/>
            <person name="Jouanno E."/>
            <person name="Wen M."/>
            <person name="Mejri S."/>
            <person name="Dirks R."/>
            <person name="Jansen H."/>
            <person name="Henkel C."/>
            <person name="Chen W.J."/>
            <person name="Zahm M."/>
            <person name="Cabau C."/>
            <person name="Klopp C."/>
            <person name="Thompson A.W."/>
            <person name="Robinson-Rechavi M."/>
            <person name="Braasch I."/>
            <person name="Lecointre G."/>
            <person name="Bobe J."/>
            <person name="Postlethwait J.H."/>
            <person name="Berthelot C."/>
            <person name="Roest Crollius H."/>
            <person name="Guiguen Y."/>
        </authorList>
    </citation>
    <scope>NUCLEOTIDE SEQUENCE</scope>
    <source>
        <strain evidence="21">NC1722</strain>
    </source>
</reference>
<keyword evidence="7 18" id="KW-0406">Ion transport</keyword>
<organism evidence="21 22">
    <name type="scientific">Aldrovandia affinis</name>
    <dbReference type="NCBI Taxonomy" id="143900"/>
    <lineage>
        <taxon>Eukaryota</taxon>
        <taxon>Metazoa</taxon>
        <taxon>Chordata</taxon>
        <taxon>Craniata</taxon>
        <taxon>Vertebrata</taxon>
        <taxon>Euteleostomi</taxon>
        <taxon>Actinopterygii</taxon>
        <taxon>Neopterygii</taxon>
        <taxon>Teleostei</taxon>
        <taxon>Notacanthiformes</taxon>
        <taxon>Halosauridae</taxon>
        <taxon>Aldrovandia</taxon>
    </lineage>
</organism>
<feature type="region of interest" description="Disordered" evidence="19">
    <location>
        <begin position="231"/>
        <end position="409"/>
    </location>
</feature>
<evidence type="ECO:0000256" key="12">
    <source>
        <dbReference type="ARBA" id="ARBA00023214"/>
    </source>
</evidence>